<dbReference type="SUPFAM" id="SSF143990">
    <property type="entry name" value="YbiA-like"/>
    <property type="match status" value="1"/>
</dbReference>
<organism evidence="4 5">
    <name type="scientific">Dentipellis fragilis</name>
    <dbReference type="NCBI Taxonomy" id="205917"/>
    <lineage>
        <taxon>Eukaryota</taxon>
        <taxon>Fungi</taxon>
        <taxon>Dikarya</taxon>
        <taxon>Basidiomycota</taxon>
        <taxon>Agaricomycotina</taxon>
        <taxon>Agaricomycetes</taxon>
        <taxon>Russulales</taxon>
        <taxon>Hericiaceae</taxon>
        <taxon>Dentipellis</taxon>
    </lineage>
</organism>
<evidence type="ECO:0000256" key="1">
    <source>
        <dbReference type="ARBA" id="ARBA00009143"/>
    </source>
</evidence>
<keyword evidence="5" id="KW-1185">Reference proteome</keyword>
<protein>
    <recommendedName>
        <fullName evidence="3">NADAR domain-containing protein</fullName>
    </recommendedName>
</protein>
<sequence length="919" mass="100754">MAVSTPVGKPIIDREKTAPFLIRAFVKVGGHHRLAQFQDGPQALPIADEQQIYTWKDATLDEVLATLRSVGPQTPEFRHPLARYSFRAVYADAGNRAGTLDSTAPRLLEDKETGPLQEDARTLEEVRFVPGDYMCITVMLPKNATIPAPGGELTIKGSGAAAAAATANGWKSAPAPTLGRGGPPPPIGRGGGGHWRGGSDVPSAPGRGRGGRGDVGRVRERDLDRARDDRFRDDRMRDERDRRPPPPRRGESPPPRGGWGERERDRGYRDRRSRSPSRSRSPYRPAPPFDPYSSSKGWGWGPFKSNKKRREEELRDFWYSGRTLWQYPPVAQPGQMAIQPVPANTAAMMMNTGAMPGMSTAVPFSNAMQPGGPIFPSTYRSRHRTRAPRYRSHRHRRRRDPSPSILSDDSDSLSTYDDSGSSDYYSRHHDYPRRHGHGRSYSSSHGHNPLPRPPKDVLNTTPYRNILAQLPSVQAEYWRNVGGSDHRSHHHRRREPTYPEPYREERRRDGWFRGLRRRDRFPAFSNFANFMPGVRSASVAVPMPEPQLADPSSHPPDAPAPPVVPRMAEQRSRHVSISTPAPPGGMRMPSPGPGGPMRMPSPMPDGGSRMPGTPAVGFATRRQTPGPGVGGMRMPSPTPSAYQTSGGMPVPPPGVIPGVIPPSGSYPGGQSSSYPGQQASPYPSAQHGPMPMPSPGRGTMPMPSPGRGPMTIPSPGRGPMSMPSPGRSMSMPMGAGGGMPMPSPGRGPGMPMPSPSMMPIPVTPGSGSGQVVRFSGYGQYAGFLHHSPHNILYDDELYPTALHLFEALKFLDHRPDIAERIRECQRAEEVYAISSSMAEYTRPDWHSVAIGMMDDVLHHKFRQHGDLRSLLLSTGNSELIYAEPNDTFWGEGLGGSGANELGKALMRVRERLRREANRM</sequence>
<feature type="domain" description="NADAR" evidence="3">
    <location>
        <begin position="785"/>
        <end position="913"/>
    </location>
</feature>
<dbReference type="Pfam" id="PF08719">
    <property type="entry name" value="NADAR"/>
    <property type="match status" value="1"/>
</dbReference>
<dbReference type="EMBL" id="SEOQ01001293">
    <property type="protein sequence ID" value="TFY52510.1"/>
    <property type="molecule type" value="Genomic_DNA"/>
</dbReference>
<feature type="compositionally biased region" description="Pro residues" evidence="2">
    <location>
        <begin position="553"/>
        <end position="564"/>
    </location>
</feature>
<evidence type="ECO:0000313" key="5">
    <source>
        <dbReference type="Proteomes" id="UP000298327"/>
    </source>
</evidence>
<feature type="region of interest" description="Disordered" evidence="2">
    <location>
        <begin position="100"/>
        <end position="119"/>
    </location>
</feature>
<dbReference type="GO" id="GO:0005634">
    <property type="term" value="C:nucleus"/>
    <property type="evidence" value="ECO:0007669"/>
    <property type="project" value="TreeGrafter"/>
</dbReference>
<dbReference type="CDD" id="cd15457">
    <property type="entry name" value="NADAR"/>
    <property type="match status" value="1"/>
</dbReference>
<feature type="compositionally biased region" description="Basic and acidic residues" evidence="2">
    <location>
        <begin position="107"/>
        <end position="119"/>
    </location>
</feature>
<feature type="compositionally biased region" description="Low complexity" evidence="2">
    <location>
        <begin position="713"/>
        <end position="728"/>
    </location>
</feature>
<comment type="similarity">
    <text evidence="1">Belongs to the SAP18 family.</text>
</comment>
<evidence type="ECO:0000259" key="3">
    <source>
        <dbReference type="Pfam" id="PF08719"/>
    </source>
</evidence>
<feature type="compositionally biased region" description="Basic residues" evidence="2">
    <location>
        <begin position="380"/>
        <end position="399"/>
    </location>
</feature>
<reference evidence="4 5" key="1">
    <citation type="submission" date="2019-02" db="EMBL/GenBank/DDBJ databases">
        <title>Genome sequencing of the rare red list fungi Dentipellis fragilis.</title>
        <authorList>
            <person name="Buettner E."/>
            <person name="Kellner H."/>
        </authorList>
    </citation>
    <scope>NUCLEOTIDE SEQUENCE [LARGE SCALE GENOMIC DNA]</scope>
    <source>
        <strain evidence="4 5">DSM 105465</strain>
    </source>
</reference>
<dbReference type="AlphaFoldDB" id="A0A4Y9XQX0"/>
<dbReference type="InterPro" id="IPR012816">
    <property type="entry name" value="NADAR"/>
</dbReference>
<dbReference type="NCBIfam" id="TIGR02464">
    <property type="entry name" value="ribofla_fusion"/>
    <property type="match status" value="1"/>
</dbReference>
<dbReference type="OrthoDB" id="206452at2759"/>
<feature type="region of interest" description="Disordered" evidence="2">
    <location>
        <begin position="543"/>
        <end position="598"/>
    </location>
</feature>
<dbReference type="PANTHER" id="PTHR13082:SF0">
    <property type="entry name" value="HISTONE DEACETYLASE COMPLEX SUBUNIT SAP18"/>
    <property type="match status" value="1"/>
</dbReference>
<name>A0A4Y9XQX0_9AGAM</name>
<feature type="compositionally biased region" description="Basic and acidic residues" evidence="2">
    <location>
        <begin position="211"/>
        <end position="251"/>
    </location>
</feature>
<feature type="region of interest" description="Disordered" evidence="2">
    <location>
        <begin position="372"/>
        <end position="459"/>
    </location>
</feature>
<evidence type="ECO:0000256" key="2">
    <source>
        <dbReference type="SAM" id="MobiDB-lite"/>
    </source>
</evidence>
<feature type="compositionally biased region" description="Low complexity" evidence="2">
    <location>
        <begin position="656"/>
        <end position="684"/>
    </location>
</feature>
<dbReference type="Gene3D" id="1.10.357.40">
    <property type="entry name" value="YbiA-like"/>
    <property type="match status" value="1"/>
</dbReference>
<dbReference type="Pfam" id="PF06487">
    <property type="entry name" value="SAP18"/>
    <property type="match status" value="1"/>
</dbReference>
<dbReference type="Gene3D" id="3.10.20.550">
    <property type="entry name" value="ASAP complex, SAP18 subunit"/>
    <property type="match status" value="1"/>
</dbReference>
<accession>A0A4Y9XQX0</accession>
<proteinExistence type="inferred from homology"/>
<dbReference type="PANTHER" id="PTHR13082">
    <property type="entry name" value="SAP18"/>
    <property type="match status" value="1"/>
</dbReference>
<evidence type="ECO:0000313" key="4">
    <source>
        <dbReference type="EMBL" id="TFY52510.1"/>
    </source>
</evidence>
<feature type="compositionally biased region" description="Low complexity" evidence="2">
    <location>
        <begin position="402"/>
        <end position="424"/>
    </location>
</feature>
<feature type="region of interest" description="Disordered" evidence="2">
    <location>
        <begin position="622"/>
        <end position="728"/>
    </location>
</feature>
<comment type="caution">
    <text evidence="4">The sequence shown here is derived from an EMBL/GenBank/DDBJ whole genome shotgun (WGS) entry which is preliminary data.</text>
</comment>
<feature type="compositionally biased region" description="Basic and acidic residues" evidence="2">
    <location>
        <begin position="259"/>
        <end position="270"/>
    </location>
</feature>
<feature type="region of interest" description="Disordered" evidence="2">
    <location>
        <begin position="168"/>
        <end position="304"/>
    </location>
</feature>
<dbReference type="InterPro" id="IPR037238">
    <property type="entry name" value="YbiA-like_sf"/>
</dbReference>
<dbReference type="Proteomes" id="UP000298327">
    <property type="component" value="Unassembled WGS sequence"/>
</dbReference>
<dbReference type="InterPro" id="IPR010516">
    <property type="entry name" value="SAP18"/>
</dbReference>
<dbReference type="STRING" id="205917.A0A4Y9XQX0"/>
<dbReference type="InterPro" id="IPR042534">
    <property type="entry name" value="SAP18_sf"/>
</dbReference>
<gene>
    <name evidence="4" type="ORF">EVG20_g10518</name>
</gene>